<dbReference type="InterPro" id="IPR009057">
    <property type="entry name" value="Homeodomain-like_sf"/>
</dbReference>
<evidence type="ECO:0000259" key="4">
    <source>
        <dbReference type="PROSITE" id="PS01124"/>
    </source>
</evidence>
<evidence type="ECO:0000256" key="1">
    <source>
        <dbReference type="ARBA" id="ARBA00023015"/>
    </source>
</evidence>
<name>A0ABT1ECF4_9FIRM</name>
<keyword evidence="1" id="KW-0805">Transcription regulation</keyword>
<comment type="caution">
    <text evidence="5">The sequence shown here is derived from an EMBL/GenBank/DDBJ whole genome shotgun (WGS) entry which is preliminary data.</text>
</comment>
<keyword evidence="2" id="KW-0238">DNA-binding</keyword>
<dbReference type="SMART" id="SM00342">
    <property type="entry name" value="HTH_ARAC"/>
    <property type="match status" value="1"/>
</dbReference>
<proteinExistence type="predicted"/>
<dbReference type="InterPro" id="IPR050204">
    <property type="entry name" value="AraC_XylS_family_regulators"/>
</dbReference>
<dbReference type="Pfam" id="PF20240">
    <property type="entry name" value="DUF6597"/>
    <property type="match status" value="1"/>
</dbReference>
<accession>A0ABT1ECF4</accession>
<dbReference type="RefSeq" id="WP_262067277.1">
    <property type="nucleotide sequence ID" value="NZ_JAMXOD010000029.1"/>
</dbReference>
<reference evidence="5 6" key="1">
    <citation type="journal article" date="2022" name="Genome Biol. Evol.">
        <title>Host diet, physiology and behaviors set the stage for Lachnospiraceae cladogenesis.</title>
        <authorList>
            <person name="Vera-Ponce De Leon A."/>
            <person name="Schneider M."/>
            <person name="Jahnes B.C."/>
            <person name="Sadowski V."/>
            <person name="Camuy-Velez L.A."/>
            <person name="Duan J."/>
            <person name="Sabree Z.L."/>
        </authorList>
    </citation>
    <scope>NUCLEOTIDE SEQUENCE [LARGE SCALE GENOMIC DNA]</scope>
    <source>
        <strain evidence="5 6">PAL113</strain>
    </source>
</reference>
<organism evidence="5 6">
    <name type="scientific">Aequitasia blattaphilus</name>
    <dbReference type="NCBI Taxonomy" id="2949332"/>
    <lineage>
        <taxon>Bacteria</taxon>
        <taxon>Bacillati</taxon>
        <taxon>Bacillota</taxon>
        <taxon>Clostridia</taxon>
        <taxon>Lachnospirales</taxon>
        <taxon>Lachnospiraceae</taxon>
        <taxon>Aequitasia</taxon>
    </lineage>
</organism>
<evidence type="ECO:0000256" key="2">
    <source>
        <dbReference type="ARBA" id="ARBA00023125"/>
    </source>
</evidence>
<dbReference type="Gene3D" id="1.10.10.60">
    <property type="entry name" value="Homeodomain-like"/>
    <property type="match status" value="1"/>
</dbReference>
<sequence length="258" mass="29345">MYYPIQIPYLLNMEFSQNMRYTEESADEYGGFVICYWEMQPLTKTKLSASNIIATDACIDLVASFDEKSIGFAGMSRTVFDFELELPSRSFGVRMMPGAFHQLTGLPATAAMDNFLPIETVFTDFDSGYFFSLPFAQAKAYFRKALMSCTQGNTPDQFTLLFHQLSEKTPATVGELCKELHLSPRQCQRLFKLHYGITPKMALSIVRFHKCMEILTSPKAKPSDILNVAGYYDQPHFIKDFKSNIGITPLELIRTYQS</sequence>
<dbReference type="EMBL" id="JAMZFW010000029">
    <property type="protein sequence ID" value="MCP1103510.1"/>
    <property type="molecule type" value="Genomic_DNA"/>
</dbReference>
<dbReference type="PROSITE" id="PS01124">
    <property type="entry name" value="HTH_ARAC_FAMILY_2"/>
    <property type="match status" value="1"/>
</dbReference>
<protein>
    <submittedName>
        <fullName evidence="5">Helix-turn-helix domain-containing protein</fullName>
    </submittedName>
</protein>
<evidence type="ECO:0000313" key="6">
    <source>
        <dbReference type="Proteomes" id="UP001523566"/>
    </source>
</evidence>
<dbReference type="Proteomes" id="UP001523566">
    <property type="component" value="Unassembled WGS sequence"/>
</dbReference>
<feature type="domain" description="HTH araC/xylS-type" evidence="4">
    <location>
        <begin position="155"/>
        <end position="255"/>
    </location>
</feature>
<keyword evidence="6" id="KW-1185">Reference proteome</keyword>
<evidence type="ECO:0000313" key="5">
    <source>
        <dbReference type="EMBL" id="MCP1103510.1"/>
    </source>
</evidence>
<gene>
    <name evidence="5" type="ORF">NK125_13990</name>
</gene>
<dbReference type="InterPro" id="IPR046532">
    <property type="entry name" value="DUF6597"/>
</dbReference>
<dbReference type="PANTHER" id="PTHR46796:SF13">
    <property type="entry name" value="HTH-TYPE TRANSCRIPTIONAL ACTIVATOR RHAS"/>
    <property type="match status" value="1"/>
</dbReference>
<evidence type="ECO:0000256" key="3">
    <source>
        <dbReference type="ARBA" id="ARBA00023163"/>
    </source>
</evidence>
<keyword evidence="3" id="KW-0804">Transcription</keyword>
<dbReference type="Pfam" id="PF12833">
    <property type="entry name" value="HTH_18"/>
    <property type="match status" value="1"/>
</dbReference>
<dbReference type="PANTHER" id="PTHR46796">
    <property type="entry name" value="HTH-TYPE TRANSCRIPTIONAL ACTIVATOR RHAS-RELATED"/>
    <property type="match status" value="1"/>
</dbReference>
<dbReference type="InterPro" id="IPR018060">
    <property type="entry name" value="HTH_AraC"/>
</dbReference>
<dbReference type="SUPFAM" id="SSF46689">
    <property type="entry name" value="Homeodomain-like"/>
    <property type="match status" value="1"/>
</dbReference>